<dbReference type="InterPro" id="IPR000873">
    <property type="entry name" value="AMP-dep_synth/lig_dom"/>
</dbReference>
<dbReference type="Gene3D" id="3.40.50.12780">
    <property type="entry name" value="N-terminal domain of ligase-like"/>
    <property type="match status" value="1"/>
</dbReference>
<dbReference type="Pfam" id="PF00501">
    <property type="entry name" value="AMP-binding"/>
    <property type="match status" value="1"/>
</dbReference>
<dbReference type="PANTHER" id="PTHR43767">
    <property type="entry name" value="LONG-CHAIN-FATTY-ACID--COA LIGASE"/>
    <property type="match status" value="1"/>
</dbReference>
<accession>A0A502EFV9</accession>
<dbReference type="InterPro" id="IPR050237">
    <property type="entry name" value="ATP-dep_AMP-bd_enzyme"/>
</dbReference>
<keyword evidence="3" id="KW-0436">Ligase</keyword>
<comment type="caution">
    <text evidence="3">The sequence shown here is derived from an EMBL/GenBank/DDBJ whole genome shotgun (WGS) entry which is preliminary data.</text>
</comment>
<gene>
    <name evidence="3" type="ORF">EAH80_00975</name>
</gene>
<dbReference type="InterPro" id="IPR025110">
    <property type="entry name" value="AMP-bd_C"/>
</dbReference>
<proteinExistence type="predicted"/>
<protein>
    <submittedName>
        <fullName evidence="3">Long-chain fatty acid--CoA ligase</fullName>
    </submittedName>
</protein>
<evidence type="ECO:0000259" key="2">
    <source>
        <dbReference type="Pfam" id="PF13193"/>
    </source>
</evidence>
<dbReference type="Proteomes" id="UP000320095">
    <property type="component" value="Unassembled WGS sequence"/>
</dbReference>
<name>A0A502EFV9_9MYCO</name>
<dbReference type="PANTHER" id="PTHR43767:SF1">
    <property type="entry name" value="NONRIBOSOMAL PEPTIDE SYNTHASE PES1 (EUROFUNG)-RELATED"/>
    <property type="match status" value="1"/>
</dbReference>
<dbReference type="EMBL" id="RCZG01000001">
    <property type="protein sequence ID" value="TPG36568.1"/>
    <property type="molecule type" value="Genomic_DNA"/>
</dbReference>
<evidence type="ECO:0000259" key="1">
    <source>
        <dbReference type="Pfam" id="PF00501"/>
    </source>
</evidence>
<keyword evidence="4" id="KW-1185">Reference proteome</keyword>
<organism evidence="3 4">
    <name type="scientific">Mycolicibacterium hodleri</name>
    <dbReference type="NCBI Taxonomy" id="49897"/>
    <lineage>
        <taxon>Bacteria</taxon>
        <taxon>Bacillati</taxon>
        <taxon>Actinomycetota</taxon>
        <taxon>Actinomycetes</taxon>
        <taxon>Mycobacteriales</taxon>
        <taxon>Mycobacteriaceae</taxon>
        <taxon>Mycolicibacterium</taxon>
    </lineage>
</organism>
<dbReference type="InterPro" id="IPR042099">
    <property type="entry name" value="ANL_N_sf"/>
</dbReference>
<dbReference type="PROSITE" id="PS00455">
    <property type="entry name" value="AMP_BINDING"/>
    <property type="match status" value="1"/>
</dbReference>
<dbReference type="GO" id="GO:0016878">
    <property type="term" value="F:acid-thiol ligase activity"/>
    <property type="evidence" value="ECO:0007669"/>
    <property type="project" value="UniProtKB-ARBA"/>
</dbReference>
<dbReference type="RefSeq" id="WP_140687263.1">
    <property type="nucleotide sequence ID" value="NZ_RCZG01000001.1"/>
</dbReference>
<feature type="domain" description="AMP-binding enzyme C-terminal" evidence="2">
    <location>
        <begin position="387"/>
        <end position="460"/>
    </location>
</feature>
<dbReference type="Gene3D" id="3.30.300.30">
    <property type="match status" value="1"/>
</dbReference>
<dbReference type="AlphaFoldDB" id="A0A502EFV9"/>
<dbReference type="Pfam" id="PF13193">
    <property type="entry name" value="AMP-binding_C"/>
    <property type="match status" value="1"/>
</dbReference>
<dbReference type="OrthoDB" id="2579187at2"/>
<evidence type="ECO:0000313" key="4">
    <source>
        <dbReference type="Proteomes" id="UP000320095"/>
    </source>
</evidence>
<dbReference type="InterPro" id="IPR045851">
    <property type="entry name" value="AMP-bd_C_sf"/>
</dbReference>
<reference evidence="3 4" key="1">
    <citation type="journal article" date="2019" name="Environ. Microbiol.">
        <title>Species interactions and distinct microbial communities in high Arctic permafrost affected cryosols are associated with the CH4 and CO2 gas fluxes.</title>
        <authorList>
            <person name="Altshuler I."/>
            <person name="Hamel J."/>
            <person name="Turney S."/>
            <person name="Magnuson E."/>
            <person name="Levesque R."/>
            <person name="Greer C."/>
            <person name="Whyte L.G."/>
        </authorList>
    </citation>
    <scope>NUCLEOTIDE SEQUENCE [LARGE SCALE GENOMIC DNA]</scope>
    <source>
        <strain evidence="3 4">S5.20</strain>
    </source>
</reference>
<feature type="domain" description="AMP-dependent synthetase/ligase" evidence="1">
    <location>
        <begin position="8"/>
        <end position="338"/>
    </location>
</feature>
<dbReference type="SUPFAM" id="SSF56801">
    <property type="entry name" value="Acetyl-CoA synthetase-like"/>
    <property type="match status" value="1"/>
</dbReference>
<dbReference type="InterPro" id="IPR020845">
    <property type="entry name" value="AMP-binding_CS"/>
</dbReference>
<sequence>MTFAGLLDDAATRWPDRTALTFEGERWSFERLHCRVTLAAANLAAAGVGEGTRVLVLLENGPEYLIAQYALARLGAAFVTPNPYWTQPELVRAAEAAQAHTAIYAPRFADVISGLSVAIPVDSLADARSESAPASVDAPGAARYLPFSSGTTGLPKAVVHTDESLCGAIQQLAYHLGLSEIDRLQVALPLCHIFGTTMTAAALSVGAELTLFRRFDLDESLRHLVYNRVTIWPMAGAVAHELAARPDLDAKTFASLRFFMWGGSAVPRELAQRISSQTGVGFLCSYGMTEAMMVAFNPVHDEHRWSIDSPGFATMGTELRLDAGGELEVRGLSVASGYAGSDSDAFTRDGWFRTGDVATISPDGRLRIVDRIKDMIKVSGFQVAPAEVELVLVEHPGVHDAGVVGQPDDRAGHVPIAYVVCDPDVTAMQLDSWSQTRLASYKRPHGYHLVDELPRTAAGKLQRAELRRWHTDGVNQLNTSTNAASD</sequence>
<evidence type="ECO:0000313" key="3">
    <source>
        <dbReference type="EMBL" id="TPG36568.1"/>
    </source>
</evidence>